<keyword evidence="2" id="KW-0812">Transmembrane</keyword>
<gene>
    <name evidence="3" type="ORF">TRFO_41578</name>
</gene>
<organism evidence="3 4">
    <name type="scientific">Tritrichomonas foetus</name>
    <dbReference type="NCBI Taxonomy" id="1144522"/>
    <lineage>
        <taxon>Eukaryota</taxon>
        <taxon>Metamonada</taxon>
        <taxon>Parabasalia</taxon>
        <taxon>Tritrichomonadida</taxon>
        <taxon>Tritrichomonadidae</taxon>
        <taxon>Tritrichomonas</taxon>
    </lineage>
</organism>
<keyword evidence="2" id="KW-1133">Transmembrane helix</keyword>
<accession>A0A1J4KZT7</accession>
<feature type="compositionally biased region" description="Low complexity" evidence="1">
    <location>
        <begin position="568"/>
        <end position="579"/>
    </location>
</feature>
<evidence type="ECO:0000256" key="1">
    <source>
        <dbReference type="SAM" id="MobiDB-lite"/>
    </source>
</evidence>
<dbReference type="RefSeq" id="XP_068369903.1">
    <property type="nucleotide sequence ID" value="XM_068513859.1"/>
</dbReference>
<evidence type="ECO:0000313" key="3">
    <source>
        <dbReference type="EMBL" id="OHT16767.1"/>
    </source>
</evidence>
<feature type="transmembrane region" description="Helical" evidence="2">
    <location>
        <begin position="866"/>
        <end position="887"/>
    </location>
</feature>
<evidence type="ECO:0000256" key="2">
    <source>
        <dbReference type="SAM" id="Phobius"/>
    </source>
</evidence>
<protein>
    <submittedName>
        <fullName evidence="3">Uncharacterized protein</fullName>
    </submittedName>
</protein>
<name>A0A1J4KZT7_9EUKA</name>
<feature type="region of interest" description="Disordered" evidence="1">
    <location>
        <begin position="772"/>
        <end position="839"/>
    </location>
</feature>
<proteinExistence type="predicted"/>
<sequence>MILFLFTFCRDQSDHFFAFYKPPSSINHHIDTSISKISQKVQDNDIVHIVDPEIPKEMGKLFLDLISVLSQKSISFVGMPTTITLNSSCNLFLKNSNISFVNFTFISSENCFLNFTDSSISFSRTNFIDSFIDQFCDQSTKLPFFSLKNCTASFTNINYEDGRRTFLLADSSILNSENLTFTKYDFDGSVINIYRSSFECNHTKLENSNISNFIFLNNSIFLLSNFHSLDSINNHALISSSDSNTFMKTGFFSNSVGTFFDVANDSSIHMSLFRIINHKSEKSPLFLASQSSIGIFEFAMTDSSINSLSKAKSCQSYIFSNSSITRSISIGPLFTLEETNSEISIFAAFSLISESEICLITAANCDYVKATTLHIRGLLSRKPESIAFAFNDVSSAYLDELYYIGNGIPLFILNTTNAVLANSYIAENNIASFPQNLQYCALNNDYNEKNDYIENKNCAGRKVKGCPTTALMVLLPESSAHIIRSDFVDNQVEDGCIILAAKAFSYFMRANFTGNNAPLTFVMSEAKFSRSFFEEKINENEKRNSPMIDAAASQINIHRCFFTQKAPNNTINNNTSSKNDLSTNATKSESGKNAMLNNKVNEQDSIVVARNGTTIILNTTIVNITQFLNVDSSDVKVTLDSGRFDVSFEDSIKVKHSGAKVILLDTLFNCNVLCEALDSDQHEAIEDEVNINEIQQIDMQRSIIDQMYNDNHTIQQESNLPFLISGNMKISANTISIPDPGEPKKYQQNLQKSVKKNGTPFQMMNKNQNATLMKPITGSPTSTIASQTASPIPSSLPTRTSSNNVRSSHTKSATQSDSPKDYKKERNDMINSNTLSKTEKEKDKLKSSAFEIFNNTIEMLCNKTNAIVIITVSIPFFVFFSIIIYFFRNKAFRIALIEKFTKKGKFQL</sequence>
<dbReference type="EMBL" id="MLAK01000073">
    <property type="protein sequence ID" value="OHT16767.1"/>
    <property type="molecule type" value="Genomic_DNA"/>
</dbReference>
<comment type="caution">
    <text evidence="3">The sequence shown here is derived from an EMBL/GenBank/DDBJ whole genome shotgun (WGS) entry which is preliminary data.</text>
</comment>
<keyword evidence="2" id="KW-0472">Membrane</keyword>
<keyword evidence="4" id="KW-1185">Reference proteome</keyword>
<reference evidence="3" key="1">
    <citation type="submission" date="2016-10" db="EMBL/GenBank/DDBJ databases">
        <authorList>
            <person name="Benchimol M."/>
            <person name="Almeida L.G."/>
            <person name="Vasconcelos A.T."/>
            <person name="Perreira-Neves A."/>
            <person name="Rosa I.A."/>
            <person name="Tasca T."/>
            <person name="Bogo M.R."/>
            <person name="de Souza W."/>
        </authorList>
    </citation>
    <scope>NUCLEOTIDE SEQUENCE [LARGE SCALE GENOMIC DNA]</scope>
    <source>
        <strain evidence="3">K</strain>
    </source>
</reference>
<feature type="compositionally biased region" description="Basic and acidic residues" evidence="1">
    <location>
        <begin position="818"/>
        <end position="828"/>
    </location>
</feature>
<dbReference type="Proteomes" id="UP000179807">
    <property type="component" value="Unassembled WGS sequence"/>
</dbReference>
<dbReference type="GeneID" id="94848563"/>
<evidence type="ECO:0000313" key="4">
    <source>
        <dbReference type="Proteomes" id="UP000179807"/>
    </source>
</evidence>
<dbReference type="VEuPathDB" id="TrichDB:TRFO_41578"/>
<feature type="region of interest" description="Disordered" evidence="1">
    <location>
        <begin position="568"/>
        <end position="590"/>
    </location>
</feature>
<dbReference type="AlphaFoldDB" id="A0A1J4KZT7"/>
<feature type="compositionally biased region" description="Polar residues" evidence="1">
    <location>
        <begin position="778"/>
        <end position="817"/>
    </location>
</feature>